<dbReference type="InterPro" id="IPR018265">
    <property type="entry name" value="Ribosomal_bL35_CS"/>
</dbReference>
<organism evidence="7 8">
    <name type="scientific">Desulfurobacterium indicum</name>
    <dbReference type="NCBI Taxonomy" id="1914305"/>
    <lineage>
        <taxon>Bacteria</taxon>
        <taxon>Pseudomonadati</taxon>
        <taxon>Aquificota</taxon>
        <taxon>Aquificia</taxon>
        <taxon>Desulfurobacteriales</taxon>
        <taxon>Desulfurobacteriaceae</taxon>
        <taxon>Desulfurobacterium</taxon>
    </lineage>
</organism>
<keyword evidence="3 5" id="KW-0687">Ribonucleoprotein</keyword>
<dbReference type="GO" id="GO:0006412">
    <property type="term" value="P:translation"/>
    <property type="evidence" value="ECO:0007669"/>
    <property type="project" value="UniProtKB-UniRule"/>
</dbReference>
<dbReference type="Gene3D" id="4.10.410.60">
    <property type="match status" value="1"/>
</dbReference>
<evidence type="ECO:0000256" key="4">
    <source>
        <dbReference type="ARBA" id="ARBA00071664"/>
    </source>
</evidence>
<evidence type="ECO:0000256" key="1">
    <source>
        <dbReference type="ARBA" id="ARBA00006598"/>
    </source>
</evidence>
<comment type="caution">
    <text evidence="7">The sequence shown here is derived from an EMBL/GenBank/DDBJ whole genome shotgun (WGS) entry which is preliminary data.</text>
</comment>
<dbReference type="InterPro" id="IPR037229">
    <property type="entry name" value="Ribosomal_bL35_sf"/>
</dbReference>
<dbReference type="Pfam" id="PF01632">
    <property type="entry name" value="Ribosomal_L35p"/>
    <property type="match status" value="1"/>
</dbReference>
<gene>
    <name evidence="5" type="primary">rpmI</name>
    <name evidence="7" type="ORF">BLW93_03140</name>
</gene>
<dbReference type="FunFam" id="4.10.410.60:FF:000001">
    <property type="entry name" value="50S ribosomal protein L35"/>
    <property type="match status" value="1"/>
</dbReference>
<sequence>MPKIKTRRSAAKRVKITATGKVKHWHPNKGHILTKKSRKRKRRLRKADYLTGAQAANYRELVLYK</sequence>
<dbReference type="InterPro" id="IPR001706">
    <property type="entry name" value="Ribosomal_bL35"/>
</dbReference>
<evidence type="ECO:0000313" key="8">
    <source>
        <dbReference type="Proteomes" id="UP000187408"/>
    </source>
</evidence>
<dbReference type="PROSITE" id="PS00936">
    <property type="entry name" value="RIBOSOMAL_L35"/>
    <property type="match status" value="1"/>
</dbReference>
<dbReference type="RefSeq" id="WP_076712662.1">
    <property type="nucleotide sequence ID" value="NZ_MOEN01000008.1"/>
</dbReference>
<protein>
    <recommendedName>
        <fullName evidence="4 5">Large ribosomal subunit protein bL35</fullName>
    </recommendedName>
</protein>
<evidence type="ECO:0000256" key="6">
    <source>
        <dbReference type="RuleBase" id="RU000568"/>
    </source>
</evidence>
<keyword evidence="8" id="KW-1185">Reference proteome</keyword>
<dbReference type="PANTHER" id="PTHR33343">
    <property type="entry name" value="54S RIBOSOMAL PROTEIN BL35M"/>
    <property type="match status" value="1"/>
</dbReference>
<comment type="similarity">
    <text evidence="1 5 6">Belongs to the bacterial ribosomal protein bL35 family.</text>
</comment>
<evidence type="ECO:0000313" key="7">
    <source>
        <dbReference type="EMBL" id="OMH40799.1"/>
    </source>
</evidence>
<dbReference type="EMBL" id="MOEN01000008">
    <property type="protein sequence ID" value="OMH40799.1"/>
    <property type="molecule type" value="Genomic_DNA"/>
</dbReference>
<reference evidence="7 8" key="1">
    <citation type="submission" date="2016-10" db="EMBL/GenBank/DDBJ databases">
        <title>Genome sequence of a sulfur-reducing bacterium Desulfurobacterium indicum K6013.</title>
        <authorList>
            <person name="Cao J."/>
            <person name="Shao Z."/>
            <person name="Alain K."/>
            <person name="Jebbar M."/>
        </authorList>
    </citation>
    <scope>NUCLEOTIDE SEQUENCE [LARGE SCALE GENOMIC DNA]</scope>
    <source>
        <strain evidence="7 8">K6013</strain>
    </source>
</reference>
<name>A0A1R1MM12_9BACT</name>
<dbReference type="OrthoDB" id="47476at2"/>
<dbReference type="InterPro" id="IPR021137">
    <property type="entry name" value="Ribosomal_bL35-like"/>
</dbReference>
<accession>A0A1R1MM12</accession>
<dbReference type="AlphaFoldDB" id="A0A1R1MM12"/>
<proteinExistence type="inferred from homology"/>
<dbReference type="STRING" id="1914305.BLW93_03140"/>
<dbReference type="PANTHER" id="PTHR33343:SF1">
    <property type="entry name" value="LARGE RIBOSOMAL SUBUNIT PROTEIN BL35M"/>
    <property type="match status" value="1"/>
</dbReference>
<keyword evidence="2 5" id="KW-0689">Ribosomal protein</keyword>
<dbReference type="GO" id="GO:0022625">
    <property type="term" value="C:cytosolic large ribosomal subunit"/>
    <property type="evidence" value="ECO:0007669"/>
    <property type="project" value="TreeGrafter"/>
</dbReference>
<dbReference type="HAMAP" id="MF_00514">
    <property type="entry name" value="Ribosomal_bL35"/>
    <property type="match status" value="1"/>
</dbReference>
<dbReference type="NCBIfam" id="TIGR00001">
    <property type="entry name" value="rpmI_bact"/>
    <property type="match status" value="1"/>
</dbReference>
<evidence type="ECO:0000256" key="3">
    <source>
        <dbReference type="ARBA" id="ARBA00023274"/>
    </source>
</evidence>
<dbReference type="GO" id="GO:0003735">
    <property type="term" value="F:structural constituent of ribosome"/>
    <property type="evidence" value="ECO:0007669"/>
    <property type="project" value="InterPro"/>
</dbReference>
<dbReference type="SUPFAM" id="SSF143034">
    <property type="entry name" value="L35p-like"/>
    <property type="match status" value="1"/>
</dbReference>
<dbReference type="Proteomes" id="UP000187408">
    <property type="component" value="Unassembled WGS sequence"/>
</dbReference>
<evidence type="ECO:0000256" key="5">
    <source>
        <dbReference type="HAMAP-Rule" id="MF_00514"/>
    </source>
</evidence>
<dbReference type="PRINTS" id="PR00064">
    <property type="entry name" value="RIBOSOMALL35"/>
</dbReference>
<evidence type="ECO:0000256" key="2">
    <source>
        <dbReference type="ARBA" id="ARBA00022980"/>
    </source>
</evidence>